<dbReference type="STRING" id="363870.NG54_17680"/>
<dbReference type="GO" id="GO:0046872">
    <property type="term" value="F:metal ion binding"/>
    <property type="evidence" value="ECO:0007669"/>
    <property type="project" value="UniProtKB-KW"/>
</dbReference>
<sequence>MDVNKRIQQLQSYDAKMFEIEMYSQYAVLIPLIQKEQEIHILFEVRSQHLKSQPGEICFPGGRVEQTDINYKQAAIRETSEELGINQADIKDVFQLDYHMDSFRKRIVFPFAGYIEANQFQPNCGEVKEIFTVPISHFLTVTPDCYTIDFQLAPESSFPFHLINGGKNYKWGQHQKEEYFYYYQNYVIWGLTASILNNFIRLLEKS</sequence>
<keyword evidence="3" id="KW-0479">Metal-binding</keyword>
<evidence type="ECO:0000256" key="1">
    <source>
        <dbReference type="ARBA" id="ARBA00001936"/>
    </source>
</evidence>
<keyword evidence="11" id="KW-1185">Reference proteome</keyword>
<dbReference type="PANTHER" id="PTHR12992:SF11">
    <property type="entry name" value="MITOCHONDRIAL COENZYME A DIPHOSPHATASE NUDT8"/>
    <property type="match status" value="1"/>
</dbReference>
<name>A0A0A6V958_9BACI</name>
<evidence type="ECO:0000256" key="5">
    <source>
        <dbReference type="ARBA" id="ARBA00022842"/>
    </source>
</evidence>
<dbReference type="Pfam" id="PF00293">
    <property type="entry name" value="NUDIX"/>
    <property type="match status" value="1"/>
</dbReference>
<protein>
    <submittedName>
        <fullName evidence="9">CoA pyrophosphatase</fullName>
    </submittedName>
    <submittedName>
        <fullName evidence="8">NUDIX hydrolase</fullName>
    </submittedName>
</protein>
<dbReference type="EMBL" id="JAAIWK010000039">
    <property type="protein sequence ID" value="NEY21577.1"/>
    <property type="molecule type" value="Genomic_DNA"/>
</dbReference>
<dbReference type="GO" id="GO:0010945">
    <property type="term" value="F:coenzyme A diphosphatase activity"/>
    <property type="evidence" value="ECO:0007669"/>
    <property type="project" value="InterPro"/>
</dbReference>
<dbReference type="PROSITE" id="PS51462">
    <property type="entry name" value="NUDIX"/>
    <property type="match status" value="1"/>
</dbReference>
<dbReference type="CDD" id="cd03426">
    <property type="entry name" value="NUDIX_CoAse_Nudt7"/>
    <property type="match status" value="1"/>
</dbReference>
<dbReference type="OrthoDB" id="9802805at2"/>
<evidence type="ECO:0000256" key="4">
    <source>
        <dbReference type="ARBA" id="ARBA00022801"/>
    </source>
</evidence>
<organism evidence="8 10">
    <name type="scientific">Heyndrickxia ginsengihumi</name>
    <dbReference type="NCBI Taxonomy" id="363870"/>
    <lineage>
        <taxon>Bacteria</taxon>
        <taxon>Bacillati</taxon>
        <taxon>Bacillota</taxon>
        <taxon>Bacilli</taxon>
        <taxon>Bacillales</taxon>
        <taxon>Bacillaceae</taxon>
        <taxon>Heyndrickxia</taxon>
    </lineage>
</organism>
<evidence type="ECO:0000256" key="3">
    <source>
        <dbReference type="ARBA" id="ARBA00022723"/>
    </source>
</evidence>
<dbReference type="InterPro" id="IPR000086">
    <property type="entry name" value="NUDIX_hydrolase_dom"/>
</dbReference>
<dbReference type="AlphaFoldDB" id="A0A0A6V958"/>
<evidence type="ECO:0000256" key="2">
    <source>
        <dbReference type="ARBA" id="ARBA00001946"/>
    </source>
</evidence>
<reference evidence="8 10" key="1">
    <citation type="submission" date="2014-10" db="EMBL/GenBank/DDBJ databases">
        <title>Draft genome of phytase producing Bacillus ginsengihumi strain M2.11.</title>
        <authorList>
            <person name="Toymentseva A."/>
            <person name="Boulygina E.A."/>
            <person name="Kazakov S.V."/>
            <person name="Kayumov I."/>
            <person name="Suleimanova A.D."/>
            <person name="Mardanova A.M."/>
            <person name="Maria S.N."/>
            <person name="Sergey M.Y."/>
            <person name="Sharipova M.R."/>
        </authorList>
    </citation>
    <scope>NUCLEOTIDE SEQUENCE [LARGE SCALE GENOMIC DNA]</scope>
    <source>
        <strain evidence="8 10">M2.11</strain>
    </source>
</reference>
<dbReference type="InterPro" id="IPR045121">
    <property type="entry name" value="CoAse"/>
</dbReference>
<dbReference type="SUPFAM" id="SSF55811">
    <property type="entry name" value="Nudix"/>
    <property type="match status" value="1"/>
</dbReference>
<dbReference type="PANTHER" id="PTHR12992">
    <property type="entry name" value="NUDIX HYDROLASE"/>
    <property type="match status" value="1"/>
</dbReference>
<keyword evidence="4 8" id="KW-0378">Hydrolase</keyword>
<evidence type="ECO:0000313" key="11">
    <source>
        <dbReference type="Proteomes" id="UP000476934"/>
    </source>
</evidence>
<keyword evidence="6" id="KW-0464">Manganese</keyword>
<keyword evidence="5" id="KW-0460">Magnesium</keyword>
<dbReference type="Proteomes" id="UP000030588">
    <property type="component" value="Unassembled WGS sequence"/>
</dbReference>
<evidence type="ECO:0000256" key="6">
    <source>
        <dbReference type="ARBA" id="ARBA00023211"/>
    </source>
</evidence>
<dbReference type="RefSeq" id="WP_025726913.1">
    <property type="nucleotide sequence ID" value="NZ_JAAIWK010000039.1"/>
</dbReference>
<feature type="domain" description="Nudix hydrolase" evidence="7">
    <location>
        <begin position="23"/>
        <end position="158"/>
    </location>
</feature>
<evidence type="ECO:0000313" key="9">
    <source>
        <dbReference type="EMBL" id="NEY21577.1"/>
    </source>
</evidence>
<evidence type="ECO:0000259" key="7">
    <source>
        <dbReference type="PROSITE" id="PS51462"/>
    </source>
</evidence>
<comment type="cofactor">
    <cofactor evidence="1">
        <name>Mn(2+)</name>
        <dbReference type="ChEBI" id="CHEBI:29035"/>
    </cofactor>
</comment>
<comment type="caution">
    <text evidence="8">The sequence shown here is derived from an EMBL/GenBank/DDBJ whole genome shotgun (WGS) entry which is preliminary data.</text>
</comment>
<comment type="cofactor">
    <cofactor evidence="2">
        <name>Mg(2+)</name>
        <dbReference type="ChEBI" id="CHEBI:18420"/>
    </cofactor>
</comment>
<dbReference type="EMBL" id="JRUN01000102">
    <property type="protein sequence ID" value="KHD84108.1"/>
    <property type="molecule type" value="Genomic_DNA"/>
</dbReference>
<evidence type="ECO:0000313" key="10">
    <source>
        <dbReference type="Proteomes" id="UP000030588"/>
    </source>
</evidence>
<evidence type="ECO:0000313" key="8">
    <source>
        <dbReference type="EMBL" id="KHD84108.1"/>
    </source>
</evidence>
<dbReference type="Gene3D" id="3.90.79.10">
    <property type="entry name" value="Nucleoside Triphosphate Pyrophosphohydrolase"/>
    <property type="match status" value="1"/>
</dbReference>
<reference evidence="9 11" key="3">
    <citation type="submission" date="2020-03" db="EMBL/GenBank/DDBJ databases">
        <title>Bacillus aquiflavi sp. nov., isolated from yellow water of strong flavor Chinese baijiu in Yibin region of China.</title>
        <authorList>
            <person name="Xie J."/>
        </authorList>
    </citation>
    <scope>NUCLEOTIDE SEQUENCE [LARGE SCALE GENOMIC DNA]</scope>
    <source>
        <strain evidence="9 11">Gsoil 114</strain>
    </source>
</reference>
<gene>
    <name evidence="9" type="ORF">G4D61_16755</name>
    <name evidence="8" type="ORF">NG54_17680</name>
</gene>
<dbReference type="Proteomes" id="UP000476934">
    <property type="component" value="Unassembled WGS sequence"/>
</dbReference>
<accession>A0A0A6V958</accession>
<reference evidence="9" key="2">
    <citation type="submission" date="2020-02" db="EMBL/GenBank/DDBJ databases">
        <authorList>
            <person name="Feng H."/>
        </authorList>
    </citation>
    <scope>NUCLEOTIDE SEQUENCE [LARGE SCALE GENOMIC DNA]</scope>
    <source>
        <strain evidence="9">Gsoil 114</strain>
    </source>
</reference>
<dbReference type="InterPro" id="IPR015797">
    <property type="entry name" value="NUDIX_hydrolase-like_dom_sf"/>
</dbReference>
<proteinExistence type="predicted"/>